<reference evidence="1" key="1">
    <citation type="submission" date="2022-09" db="EMBL/GenBank/DDBJ databases">
        <title>Intensive care unit water sources are persistently colonized with multi-drug resistant bacteria and are the site of extensive horizontal gene transfer of antibiotic resistance genes.</title>
        <authorList>
            <person name="Diorio-Toth L."/>
        </authorList>
    </citation>
    <scope>NUCLEOTIDE SEQUENCE</scope>
    <source>
        <strain evidence="1">GD03649</strain>
    </source>
</reference>
<evidence type="ECO:0000313" key="1">
    <source>
        <dbReference type="EMBL" id="MDH2173973.1"/>
    </source>
</evidence>
<dbReference type="SUPFAM" id="SSF46785">
    <property type="entry name" value="Winged helix' DNA-binding domain"/>
    <property type="match status" value="1"/>
</dbReference>
<dbReference type="EMBL" id="JAOCLH010000053">
    <property type="protein sequence ID" value="MDH2173973.1"/>
    <property type="molecule type" value="Genomic_DNA"/>
</dbReference>
<evidence type="ECO:0000313" key="2">
    <source>
        <dbReference type="Proteomes" id="UP001162261"/>
    </source>
</evidence>
<gene>
    <name evidence="1" type="ORF">N5J46_16405</name>
</gene>
<proteinExistence type="predicted"/>
<dbReference type="InterPro" id="IPR036390">
    <property type="entry name" value="WH_DNA-bd_sf"/>
</dbReference>
<dbReference type="RefSeq" id="WP_195728920.1">
    <property type="nucleotide sequence ID" value="NZ_CP059080.1"/>
</dbReference>
<dbReference type="Proteomes" id="UP001162261">
    <property type="component" value="Unassembled WGS sequence"/>
</dbReference>
<accession>A0AA42XIX8</accession>
<dbReference type="AlphaFoldDB" id="A0AA42XIX8"/>
<organism evidence="1 2">
    <name type="scientific">Acinetobacter johnsonii</name>
    <dbReference type="NCBI Taxonomy" id="40214"/>
    <lineage>
        <taxon>Bacteria</taxon>
        <taxon>Pseudomonadati</taxon>
        <taxon>Pseudomonadota</taxon>
        <taxon>Gammaproteobacteria</taxon>
        <taxon>Moraxellales</taxon>
        <taxon>Moraxellaceae</taxon>
        <taxon>Acinetobacter</taxon>
    </lineage>
</organism>
<protein>
    <submittedName>
        <fullName evidence="1">Uncharacterized protein</fullName>
    </submittedName>
</protein>
<comment type="caution">
    <text evidence="1">The sequence shown here is derived from an EMBL/GenBank/DDBJ whole genome shotgun (WGS) entry which is preliminary data.</text>
</comment>
<sequence length="203" mass="23404">MSQESSKVISRQWKIIQFLLDSKYVSTADIETHLRNQEIDATQRTIQRDLNLLEKLFPLECRRDCMPYSWRWKRIETTVKGLSITQALILRLVDEELSDLLPEHTLAELAPLLQKAKLITSNATMSNNDTSLSDIFNRPRGGGYGMVEPSIIGELIHGIGNKVSEIYRDTFIIDERETRKVLQELVTILEQYEMPELAQALKE</sequence>
<name>A0AA42XIX8_ACIJO</name>